<accession>A0A1D3MTG1</accession>
<proteinExistence type="predicted"/>
<dbReference type="EMBL" id="FMAK01000053">
    <property type="protein sequence ID" value="SCB70521.1"/>
    <property type="molecule type" value="Genomic_DNA"/>
</dbReference>
<organism evidence="1 2">
    <name type="scientific">Bacillus mycoides</name>
    <dbReference type="NCBI Taxonomy" id="1405"/>
    <lineage>
        <taxon>Bacteria</taxon>
        <taxon>Bacillati</taxon>
        <taxon>Bacillota</taxon>
        <taxon>Bacilli</taxon>
        <taxon>Bacillales</taxon>
        <taxon>Bacillaceae</taxon>
        <taxon>Bacillus</taxon>
        <taxon>Bacillus cereus group</taxon>
    </lineage>
</organism>
<evidence type="ECO:0000313" key="2">
    <source>
        <dbReference type="Proteomes" id="UP000195696"/>
    </source>
</evidence>
<reference evidence="1 2" key="1">
    <citation type="submission" date="2016-08" db="EMBL/GenBank/DDBJ databases">
        <authorList>
            <person name="Seilhamer J.J."/>
        </authorList>
    </citation>
    <scope>NUCLEOTIDE SEQUENCE [LARGE SCALE GENOMIC DNA]</scope>
    <source>
        <strain evidence="1 2">SDA_GO95</strain>
    </source>
</reference>
<evidence type="ECO:0000313" key="1">
    <source>
        <dbReference type="EMBL" id="SCB70521.1"/>
    </source>
</evidence>
<sequence>MKVRKINGRVVIDMTKSI</sequence>
<gene>
    <name evidence="1" type="ORF">BWGO95_04697</name>
</gene>
<dbReference type="Proteomes" id="UP000195696">
    <property type="component" value="Unassembled WGS sequence"/>
</dbReference>
<dbReference type="AlphaFoldDB" id="A0A1D3MTG1"/>
<name>A0A1D3MTG1_BACMY</name>
<protein>
    <submittedName>
        <fullName evidence="1">Uncharacterized protein</fullName>
    </submittedName>
</protein>